<dbReference type="Proteomes" id="UP000543030">
    <property type="component" value="Unassembled WGS sequence"/>
</dbReference>
<dbReference type="EMBL" id="JACHHN010000004">
    <property type="protein sequence ID" value="MBB5191405.1"/>
    <property type="molecule type" value="Genomic_DNA"/>
</dbReference>
<dbReference type="Gene3D" id="3.40.50.1820">
    <property type="entry name" value="alpha/beta hydrolase"/>
    <property type="match status" value="1"/>
</dbReference>
<gene>
    <name evidence="2" type="ORF">HNQ50_002135</name>
</gene>
<dbReference type="InterPro" id="IPR029058">
    <property type="entry name" value="AB_hydrolase_fold"/>
</dbReference>
<dbReference type="InterPro" id="IPR022742">
    <property type="entry name" value="Hydrolase_4"/>
</dbReference>
<dbReference type="PANTHER" id="PTHR42886">
    <property type="entry name" value="RE40534P-RELATED"/>
    <property type="match status" value="1"/>
</dbReference>
<name>A0A840RDK1_9NEIS</name>
<evidence type="ECO:0000313" key="2">
    <source>
        <dbReference type="EMBL" id="MBB5191405.1"/>
    </source>
</evidence>
<evidence type="ECO:0000313" key="3">
    <source>
        <dbReference type="Proteomes" id="UP000543030"/>
    </source>
</evidence>
<evidence type="ECO:0000259" key="1">
    <source>
        <dbReference type="Pfam" id="PF12146"/>
    </source>
</evidence>
<dbReference type="SUPFAM" id="SSF53474">
    <property type="entry name" value="alpha/beta-Hydrolases"/>
    <property type="match status" value="1"/>
</dbReference>
<feature type="domain" description="Serine aminopeptidase S33" evidence="1">
    <location>
        <begin position="30"/>
        <end position="146"/>
    </location>
</feature>
<sequence length="257" mass="27403">MAEIALNVNYRRQTLTGSAHLPDDAASGDAILLLHGFTGSRIEFAYLFVTLGRALAAQGLTVFRFDFAGCGESTGHFADLSIADQIMQTNTLLDELMQRYPGLRWHILGYSMGALATASVIARRSDLASAVLLAPAGTLGEYLQQVMANSPRLENGSADFVGLEISQALVAEALAFKLNATLTHAQTPVLVIHGGKDVVVKPEVGQQAALAAHGRFVLMPEADHGLCSGAHRREMAQTVAEWVLGARDVHRNVTGTV</sequence>
<dbReference type="RefSeq" id="WP_184100381.1">
    <property type="nucleotide sequence ID" value="NZ_JACHHN010000004.1"/>
</dbReference>
<reference evidence="2 3" key="1">
    <citation type="submission" date="2020-08" db="EMBL/GenBank/DDBJ databases">
        <title>Genomic Encyclopedia of Type Strains, Phase IV (KMG-IV): sequencing the most valuable type-strain genomes for metagenomic binning, comparative biology and taxonomic classification.</title>
        <authorList>
            <person name="Goeker M."/>
        </authorList>
    </citation>
    <scope>NUCLEOTIDE SEQUENCE [LARGE SCALE GENOMIC DNA]</scope>
    <source>
        <strain evidence="2 3">DSM 18233</strain>
    </source>
</reference>
<dbReference type="Pfam" id="PF12146">
    <property type="entry name" value="Hydrolase_4"/>
    <property type="match status" value="1"/>
</dbReference>
<organism evidence="2 3">
    <name type="scientific">Silvimonas terrae</name>
    <dbReference type="NCBI Taxonomy" id="300266"/>
    <lineage>
        <taxon>Bacteria</taxon>
        <taxon>Pseudomonadati</taxon>
        <taxon>Pseudomonadota</taxon>
        <taxon>Betaproteobacteria</taxon>
        <taxon>Neisseriales</taxon>
        <taxon>Chitinibacteraceae</taxon>
        <taxon>Silvimonas</taxon>
    </lineage>
</organism>
<proteinExistence type="predicted"/>
<keyword evidence="3" id="KW-1185">Reference proteome</keyword>
<comment type="caution">
    <text evidence="2">The sequence shown here is derived from an EMBL/GenBank/DDBJ whole genome shotgun (WGS) entry which is preliminary data.</text>
</comment>
<accession>A0A840RDK1</accession>
<protein>
    <recommendedName>
        <fullName evidence="1">Serine aminopeptidase S33 domain-containing protein</fullName>
    </recommendedName>
</protein>
<dbReference type="PANTHER" id="PTHR42886:SF29">
    <property type="entry name" value="PUMMELIG, ISOFORM A"/>
    <property type="match status" value="1"/>
</dbReference>
<dbReference type="AlphaFoldDB" id="A0A840RDK1"/>